<dbReference type="AlphaFoldDB" id="A0A7G9YXM2"/>
<evidence type="ECO:0000313" key="1">
    <source>
        <dbReference type="EMBL" id="QNO52756.1"/>
    </source>
</evidence>
<organism evidence="1">
    <name type="scientific">Candidatus Methanophagaceae archaeon ANME-1 ERB6</name>
    <dbReference type="NCBI Taxonomy" id="2759912"/>
    <lineage>
        <taxon>Archaea</taxon>
        <taxon>Methanobacteriati</taxon>
        <taxon>Methanobacteriota</taxon>
        <taxon>Stenosarchaea group</taxon>
        <taxon>Methanomicrobia</taxon>
        <taxon>Candidatus Methanophagales</taxon>
        <taxon>Candidatus Methanophagaceae</taxon>
    </lineage>
</organism>
<protein>
    <recommendedName>
        <fullName evidence="2">PIN domain-containing protein</fullName>
    </recommendedName>
</protein>
<accession>A0A7G9YXM2</accession>
<proteinExistence type="predicted"/>
<gene>
    <name evidence="1" type="ORF">KDAIOKAM_00025</name>
</gene>
<evidence type="ECO:0008006" key="2">
    <source>
        <dbReference type="Google" id="ProtNLM"/>
    </source>
</evidence>
<reference evidence="1" key="1">
    <citation type="submission" date="2020-06" db="EMBL/GenBank/DDBJ databases">
        <title>Unique genomic features of the anaerobic methanotrophic archaea.</title>
        <authorList>
            <person name="Chadwick G.L."/>
            <person name="Skennerton C.T."/>
            <person name="Laso-Perez R."/>
            <person name="Leu A.O."/>
            <person name="Speth D.R."/>
            <person name="Yu H."/>
            <person name="Morgan-Lang C."/>
            <person name="Hatzenpichler R."/>
            <person name="Goudeau D."/>
            <person name="Malmstrom R."/>
            <person name="Brazelton W.J."/>
            <person name="Woyke T."/>
            <person name="Hallam S.J."/>
            <person name="Tyson G.W."/>
            <person name="Wegener G."/>
            <person name="Boetius A."/>
            <person name="Orphan V."/>
        </authorList>
    </citation>
    <scope>NUCLEOTIDE SEQUENCE</scope>
</reference>
<dbReference type="EMBL" id="MT631520">
    <property type="protein sequence ID" value="QNO52756.1"/>
    <property type="molecule type" value="Genomic_DNA"/>
</dbReference>
<dbReference type="Gene3D" id="3.40.50.1010">
    <property type="entry name" value="5'-nuclease"/>
    <property type="match status" value="1"/>
</dbReference>
<name>A0A7G9YXM2_9EURY</name>
<sequence>MRFTRTRDKILFIDTSAFVAIANEGDIWHSDSAKFLDDIKSGKTTFRTLVTSDYIIHQLFQSQKPRTKFISGFNLRI</sequence>